<dbReference type="Proteomes" id="UP001058974">
    <property type="component" value="Chromosome 3"/>
</dbReference>
<evidence type="ECO:0000313" key="2">
    <source>
        <dbReference type="Proteomes" id="UP001058974"/>
    </source>
</evidence>
<evidence type="ECO:0000313" key="1">
    <source>
        <dbReference type="EMBL" id="KAI5430282.1"/>
    </source>
</evidence>
<reference evidence="1 2" key="1">
    <citation type="journal article" date="2022" name="Nat. Genet.">
        <title>Improved pea reference genome and pan-genome highlight genomic features and evolutionary characteristics.</title>
        <authorList>
            <person name="Yang T."/>
            <person name="Liu R."/>
            <person name="Luo Y."/>
            <person name="Hu S."/>
            <person name="Wang D."/>
            <person name="Wang C."/>
            <person name="Pandey M.K."/>
            <person name="Ge S."/>
            <person name="Xu Q."/>
            <person name="Li N."/>
            <person name="Li G."/>
            <person name="Huang Y."/>
            <person name="Saxena R.K."/>
            <person name="Ji Y."/>
            <person name="Li M."/>
            <person name="Yan X."/>
            <person name="He Y."/>
            <person name="Liu Y."/>
            <person name="Wang X."/>
            <person name="Xiang C."/>
            <person name="Varshney R.K."/>
            <person name="Ding H."/>
            <person name="Gao S."/>
            <person name="Zong X."/>
        </authorList>
    </citation>
    <scope>NUCLEOTIDE SEQUENCE [LARGE SCALE GENOMIC DNA]</scope>
    <source>
        <strain evidence="1 2">cv. Zhongwan 6</strain>
    </source>
</reference>
<dbReference type="AlphaFoldDB" id="A0A9D5AZT1"/>
<keyword evidence="2" id="KW-1185">Reference proteome</keyword>
<comment type="caution">
    <text evidence="1">The sequence shown here is derived from an EMBL/GenBank/DDBJ whole genome shotgun (WGS) entry which is preliminary data.</text>
</comment>
<dbReference type="EMBL" id="JAMSHJ010000003">
    <property type="protein sequence ID" value="KAI5430282.1"/>
    <property type="molecule type" value="Genomic_DNA"/>
</dbReference>
<gene>
    <name evidence="1" type="ORF">KIW84_034749</name>
</gene>
<name>A0A9D5AZT1_PEA</name>
<accession>A0A9D5AZT1</accession>
<sequence length="113" mass="13200">MPPRAVRQRVIDYLGIVFGEAIEGEAQITKYVKLFSREVTRTRLTYELSSSFSYRTSVGCQHTTATVRFRMFNRNYEFSQDHHVNLLPFPHRDGLACEGPIKGVWEVDALRFW</sequence>
<proteinExistence type="predicted"/>
<dbReference type="Gramene" id="Psat03G0474900-T1">
    <property type="protein sequence ID" value="KAI5430282.1"/>
    <property type="gene ID" value="KIW84_034749"/>
</dbReference>
<protein>
    <submittedName>
        <fullName evidence="1">Uncharacterized protein</fullName>
    </submittedName>
</protein>
<organism evidence="1 2">
    <name type="scientific">Pisum sativum</name>
    <name type="common">Garden pea</name>
    <name type="synonym">Lathyrus oleraceus</name>
    <dbReference type="NCBI Taxonomy" id="3888"/>
    <lineage>
        <taxon>Eukaryota</taxon>
        <taxon>Viridiplantae</taxon>
        <taxon>Streptophyta</taxon>
        <taxon>Embryophyta</taxon>
        <taxon>Tracheophyta</taxon>
        <taxon>Spermatophyta</taxon>
        <taxon>Magnoliopsida</taxon>
        <taxon>eudicotyledons</taxon>
        <taxon>Gunneridae</taxon>
        <taxon>Pentapetalae</taxon>
        <taxon>rosids</taxon>
        <taxon>fabids</taxon>
        <taxon>Fabales</taxon>
        <taxon>Fabaceae</taxon>
        <taxon>Papilionoideae</taxon>
        <taxon>50 kb inversion clade</taxon>
        <taxon>NPAAA clade</taxon>
        <taxon>Hologalegina</taxon>
        <taxon>IRL clade</taxon>
        <taxon>Fabeae</taxon>
        <taxon>Lathyrus</taxon>
    </lineage>
</organism>